<evidence type="ECO:0000256" key="6">
    <source>
        <dbReference type="ARBA" id="ARBA00023125"/>
    </source>
</evidence>
<proteinExistence type="predicted"/>
<keyword evidence="5" id="KW-0805">Transcription regulation</keyword>
<protein>
    <submittedName>
        <fullName evidence="13">BED-type domain-containing protein</fullName>
    </submittedName>
</protein>
<dbReference type="Pfam" id="PF05699">
    <property type="entry name" value="Dimer_Tnp_hAT"/>
    <property type="match status" value="1"/>
</dbReference>
<evidence type="ECO:0000256" key="9">
    <source>
        <dbReference type="SAM" id="MobiDB-lite"/>
    </source>
</evidence>
<dbReference type="Pfam" id="PF02892">
    <property type="entry name" value="zf-BED"/>
    <property type="match status" value="1"/>
</dbReference>
<evidence type="ECO:0000256" key="1">
    <source>
        <dbReference type="ARBA" id="ARBA00004123"/>
    </source>
</evidence>
<evidence type="ECO:0000256" key="2">
    <source>
        <dbReference type="ARBA" id="ARBA00022723"/>
    </source>
</evidence>
<feature type="domain" description="BED-type" evidence="10">
    <location>
        <begin position="45"/>
        <end position="82"/>
    </location>
</feature>
<dbReference type="PANTHER" id="PTHR46481:SF10">
    <property type="entry name" value="ZINC FINGER BED DOMAIN-CONTAINING PROTEIN 39"/>
    <property type="match status" value="1"/>
</dbReference>
<feature type="compositionally biased region" description="Polar residues" evidence="9">
    <location>
        <begin position="1"/>
        <end position="10"/>
    </location>
</feature>
<dbReference type="SUPFAM" id="SSF53098">
    <property type="entry name" value="Ribonuclease H-like"/>
    <property type="match status" value="1"/>
</dbReference>
<evidence type="ECO:0000259" key="10">
    <source>
        <dbReference type="Pfam" id="PF02892"/>
    </source>
</evidence>
<dbReference type="InterPro" id="IPR036236">
    <property type="entry name" value="Znf_C2H2_sf"/>
</dbReference>
<dbReference type="GO" id="GO:0009791">
    <property type="term" value="P:post-embryonic development"/>
    <property type="evidence" value="ECO:0007669"/>
    <property type="project" value="UniProtKB-ARBA"/>
</dbReference>
<dbReference type="InterPro" id="IPR008906">
    <property type="entry name" value="HATC_C_dom"/>
</dbReference>
<sequence length="409" mass="46942">MEIPSTSQRLSESENDDETVEDDVFEDPQESFTKLDKTEPAHSFLRYFQFARGVQKAKCRICCKQIGRKGGNTSGMDRHLKRHSKAYKDFQLAKSNKSSRKNMPICSEEVPKKTPVKQMKLDEFRLKEKWPNDHPKSKKIDELIVRFVCLSCDSISLTEKNGFSELFDEACPSYSLKSRTFFTSLLEKKYEEKLALVKGTINSANYLSFTTDLWENRKKKKFLVIATLIDPRYKNHQNIFSYEDRIQNKVLLQMEIELFINPQRRVSDSEETLNYELLPTQSDNPLSNFLFPTACGSVDSTQSQNDLSNVIINEIDSFFKSPTIEFDADPLVFWRGNSTYPNIKQIVSKYLAPPPGTVESERTFSQLSEIFSPKRSRLSATAAFISVPTLQCRTLQCPHFSAGHFSAST</sequence>
<keyword evidence="8" id="KW-0539">Nucleus</keyword>
<dbReference type="AlphaFoldDB" id="A0A914H829"/>
<keyword evidence="2" id="KW-0479">Metal-binding</keyword>
<feature type="domain" description="HAT C-terminal dimerisation" evidence="11">
    <location>
        <begin position="314"/>
        <end position="379"/>
    </location>
</feature>
<evidence type="ECO:0000256" key="5">
    <source>
        <dbReference type="ARBA" id="ARBA00023015"/>
    </source>
</evidence>
<dbReference type="PANTHER" id="PTHR46481">
    <property type="entry name" value="ZINC FINGER BED DOMAIN-CONTAINING PROTEIN 4"/>
    <property type="match status" value="1"/>
</dbReference>
<keyword evidence="3" id="KW-0863">Zinc-finger</keyword>
<evidence type="ECO:0000256" key="4">
    <source>
        <dbReference type="ARBA" id="ARBA00022833"/>
    </source>
</evidence>
<evidence type="ECO:0000313" key="12">
    <source>
        <dbReference type="Proteomes" id="UP000887572"/>
    </source>
</evidence>
<evidence type="ECO:0000313" key="13">
    <source>
        <dbReference type="WBParaSite" id="Gr19_v10_g14099.t1"/>
    </source>
</evidence>
<keyword evidence="7" id="KW-0804">Transcription</keyword>
<keyword evidence="6" id="KW-0238">DNA-binding</keyword>
<evidence type="ECO:0000259" key="11">
    <source>
        <dbReference type="Pfam" id="PF05699"/>
    </source>
</evidence>
<comment type="subcellular location">
    <subcellularLocation>
        <location evidence="1">Nucleus</location>
    </subcellularLocation>
</comment>
<accession>A0A914H829</accession>
<dbReference type="Proteomes" id="UP000887572">
    <property type="component" value="Unplaced"/>
</dbReference>
<evidence type="ECO:0000256" key="3">
    <source>
        <dbReference type="ARBA" id="ARBA00022771"/>
    </source>
</evidence>
<dbReference type="SMART" id="SM00614">
    <property type="entry name" value="ZnF_BED"/>
    <property type="match status" value="1"/>
</dbReference>
<dbReference type="InterPro" id="IPR003656">
    <property type="entry name" value="Znf_BED"/>
</dbReference>
<dbReference type="GO" id="GO:0005634">
    <property type="term" value="C:nucleus"/>
    <property type="evidence" value="ECO:0007669"/>
    <property type="project" value="UniProtKB-SubCell"/>
</dbReference>
<dbReference type="WBParaSite" id="Gr19_v10_g14099.t1">
    <property type="protein sequence ID" value="Gr19_v10_g14099.t1"/>
    <property type="gene ID" value="Gr19_v10_g14099"/>
</dbReference>
<reference evidence="13" key="1">
    <citation type="submission" date="2022-11" db="UniProtKB">
        <authorList>
            <consortium name="WormBaseParasite"/>
        </authorList>
    </citation>
    <scope>IDENTIFICATION</scope>
</reference>
<name>A0A914H829_GLORO</name>
<feature type="region of interest" description="Disordered" evidence="9">
    <location>
        <begin position="1"/>
        <end position="31"/>
    </location>
</feature>
<feature type="compositionally biased region" description="Acidic residues" evidence="9">
    <location>
        <begin position="13"/>
        <end position="29"/>
    </location>
</feature>
<organism evidence="12 13">
    <name type="scientific">Globodera rostochiensis</name>
    <name type="common">Golden nematode worm</name>
    <name type="synonym">Heterodera rostochiensis</name>
    <dbReference type="NCBI Taxonomy" id="31243"/>
    <lineage>
        <taxon>Eukaryota</taxon>
        <taxon>Metazoa</taxon>
        <taxon>Ecdysozoa</taxon>
        <taxon>Nematoda</taxon>
        <taxon>Chromadorea</taxon>
        <taxon>Rhabditida</taxon>
        <taxon>Tylenchina</taxon>
        <taxon>Tylenchomorpha</taxon>
        <taxon>Tylenchoidea</taxon>
        <taxon>Heteroderidae</taxon>
        <taxon>Heteroderinae</taxon>
        <taxon>Globodera</taxon>
    </lineage>
</organism>
<dbReference type="GO" id="GO:0003677">
    <property type="term" value="F:DNA binding"/>
    <property type="evidence" value="ECO:0007669"/>
    <property type="project" value="UniProtKB-KW"/>
</dbReference>
<evidence type="ECO:0000256" key="8">
    <source>
        <dbReference type="ARBA" id="ARBA00023242"/>
    </source>
</evidence>
<keyword evidence="4" id="KW-0862">Zinc</keyword>
<dbReference type="InterPro" id="IPR052035">
    <property type="entry name" value="ZnF_BED_domain_contain"/>
</dbReference>
<dbReference type="GO" id="GO:0046983">
    <property type="term" value="F:protein dimerization activity"/>
    <property type="evidence" value="ECO:0007669"/>
    <property type="project" value="InterPro"/>
</dbReference>
<keyword evidence="12" id="KW-1185">Reference proteome</keyword>
<dbReference type="InterPro" id="IPR012337">
    <property type="entry name" value="RNaseH-like_sf"/>
</dbReference>
<evidence type="ECO:0000256" key="7">
    <source>
        <dbReference type="ARBA" id="ARBA00023163"/>
    </source>
</evidence>
<dbReference type="SUPFAM" id="SSF57667">
    <property type="entry name" value="beta-beta-alpha zinc fingers"/>
    <property type="match status" value="1"/>
</dbReference>
<dbReference type="GO" id="GO:0008270">
    <property type="term" value="F:zinc ion binding"/>
    <property type="evidence" value="ECO:0007669"/>
    <property type="project" value="UniProtKB-KW"/>
</dbReference>